<name>A0A1Y5Y8A8_KIBAR</name>
<reference evidence="1 2" key="1">
    <citation type="submission" date="2017-04" db="EMBL/GenBank/DDBJ databases">
        <authorList>
            <person name="Afonso C.L."/>
            <person name="Miller P.J."/>
            <person name="Scott M.A."/>
            <person name="Spackman E."/>
            <person name="Goraichik I."/>
            <person name="Dimitrov K.M."/>
            <person name="Suarez D.L."/>
            <person name="Swayne D.E."/>
        </authorList>
    </citation>
    <scope>NUCLEOTIDE SEQUENCE [LARGE SCALE GENOMIC DNA]</scope>
    <source>
        <strain evidence="1 2">DSM 43828</strain>
    </source>
</reference>
<sequence length="178" mass="19012">MESLPRKVCRCDAPGDAITWSAAFNSKYIDNSGGLANTPVQVNGNRLTVTAPDRLGVWKVYVMAEDGHGNIGIKTKSVRVVAPQPAGVNVALGKPSTASSYQQIGDGAPLCEEIDATWVGPQNLLTQDVDVLVPAALGGWPAVHRSATVLCAVEKRHADQICTQQRLIEQIQADTVRR</sequence>
<protein>
    <submittedName>
        <fullName evidence="1">Uncharacterized protein</fullName>
    </submittedName>
</protein>
<evidence type="ECO:0000313" key="1">
    <source>
        <dbReference type="EMBL" id="SMD27104.1"/>
    </source>
</evidence>
<organism evidence="1 2">
    <name type="scientific">Kibdelosporangium aridum</name>
    <dbReference type="NCBI Taxonomy" id="2030"/>
    <lineage>
        <taxon>Bacteria</taxon>
        <taxon>Bacillati</taxon>
        <taxon>Actinomycetota</taxon>
        <taxon>Actinomycetes</taxon>
        <taxon>Pseudonocardiales</taxon>
        <taxon>Pseudonocardiaceae</taxon>
        <taxon>Kibdelosporangium</taxon>
    </lineage>
</organism>
<dbReference type="AlphaFoldDB" id="A0A1Y5Y8A8"/>
<evidence type="ECO:0000313" key="2">
    <source>
        <dbReference type="Proteomes" id="UP000192674"/>
    </source>
</evidence>
<keyword evidence="2" id="KW-1185">Reference proteome</keyword>
<dbReference type="EMBL" id="FWXV01000020">
    <property type="protein sequence ID" value="SMD27104.1"/>
    <property type="molecule type" value="Genomic_DNA"/>
</dbReference>
<proteinExistence type="predicted"/>
<dbReference type="Proteomes" id="UP000192674">
    <property type="component" value="Unassembled WGS sequence"/>
</dbReference>
<accession>A0A1Y5Y8A8</accession>
<gene>
    <name evidence="1" type="ORF">SAMN05661093_10701</name>
</gene>